<dbReference type="CDD" id="cd04095">
    <property type="entry name" value="CysN_NoDQ_III"/>
    <property type="match status" value="1"/>
</dbReference>
<dbReference type="AlphaFoldDB" id="A0A382XVC1"/>
<organism evidence="4">
    <name type="scientific">marine metagenome</name>
    <dbReference type="NCBI Taxonomy" id="408172"/>
    <lineage>
        <taxon>unclassified sequences</taxon>
        <taxon>metagenomes</taxon>
        <taxon>ecological metagenomes</taxon>
    </lineage>
</organism>
<dbReference type="Pfam" id="PF22594">
    <property type="entry name" value="GTP-eEF1A_C"/>
    <property type="match status" value="1"/>
</dbReference>
<proteinExistence type="predicted"/>
<reference evidence="4" key="1">
    <citation type="submission" date="2018-05" db="EMBL/GenBank/DDBJ databases">
        <authorList>
            <person name="Lanie J.A."/>
            <person name="Ng W.-L."/>
            <person name="Kazmierczak K.M."/>
            <person name="Andrzejewski T.M."/>
            <person name="Davidsen T.M."/>
            <person name="Wayne K.J."/>
            <person name="Tettelin H."/>
            <person name="Glass J.I."/>
            <person name="Rusch D."/>
            <person name="Podicherti R."/>
            <person name="Tsui H.-C.T."/>
            <person name="Winkler M.E."/>
        </authorList>
    </citation>
    <scope>NUCLEOTIDE SEQUENCE</scope>
</reference>
<keyword evidence="1" id="KW-0547">Nucleotide-binding</keyword>
<dbReference type="EMBL" id="UINC01170529">
    <property type="protein sequence ID" value="SVD74615.1"/>
    <property type="molecule type" value="Genomic_DNA"/>
</dbReference>
<dbReference type="InterPro" id="IPR009001">
    <property type="entry name" value="Transl_elong_EF1A/Init_IF2_C"/>
</dbReference>
<keyword evidence="2" id="KW-0342">GTP-binding</keyword>
<sequence>MFSSPNEKPTIDNQFEATVCWMSDKTSLTAGSMLRIKHTTHTARALIVSVDFKIAVNDLSGRLVGDELAINEIGQVTMKTTESLIFDRYDENRATGSFILIDVSTNETVGAGMIGRPACFSAF</sequence>
<accession>A0A382XVC1</accession>
<evidence type="ECO:0000313" key="4">
    <source>
        <dbReference type="EMBL" id="SVD74615.1"/>
    </source>
</evidence>
<dbReference type="Gene3D" id="2.40.30.10">
    <property type="entry name" value="Translation factors"/>
    <property type="match status" value="1"/>
</dbReference>
<protein>
    <recommendedName>
        <fullName evidence="3">GTP-eEF1A C-terminal domain-containing protein</fullName>
    </recommendedName>
</protein>
<dbReference type="InterPro" id="IPR044139">
    <property type="entry name" value="CysN_NoDQ_III"/>
</dbReference>
<name>A0A382XVC1_9ZZZZ</name>
<evidence type="ECO:0000256" key="2">
    <source>
        <dbReference type="ARBA" id="ARBA00023134"/>
    </source>
</evidence>
<feature type="domain" description="GTP-eEF1A C-terminal" evidence="3">
    <location>
        <begin position="14"/>
        <end position="114"/>
    </location>
</feature>
<gene>
    <name evidence="4" type="ORF">METZ01_LOCUS427469</name>
</gene>
<evidence type="ECO:0000256" key="1">
    <source>
        <dbReference type="ARBA" id="ARBA00022741"/>
    </source>
</evidence>
<dbReference type="SUPFAM" id="SSF50465">
    <property type="entry name" value="EF-Tu/eEF-1alpha/eIF2-gamma C-terminal domain"/>
    <property type="match status" value="1"/>
</dbReference>
<dbReference type="InterPro" id="IPR054696">
    <property type="entry name" value="GTP-eEF1A_C"/>
</dbReference>
<dbReference type="GO" id="GO:0005525">
    <property type="term" value="F:GTP binding"/>
    <property type="evidence" value="ECO:0007669"/>
    <property type="project" value="UniProtKB-KW"/>
</dbReference>
<evidence type="ECO:0000259" key="3">
    <source>
        <dbReference type="Pfam" id="PF22594"/>
    </source>
</evidence>